<comment type="caution">
    <text evidence="12">The sequence shown here is derived from an EMBL/GenBank/DDBJ whole genome shotgun (WGS) entry which is preliminary data.</text>
</comment>
<dbReference type="InterPro" id="IPR029479">
    <property type="entry name" value="Nitroreductase"/>
</dbReference>
<dbReference type="GO" id="GO:0016491">
    <property type="term" value="F:oxidoreductase activity"/>
    <property type="evidence" value="ECO:0007669"/>
    <property type="project" value="UniProtKB-KW"/>
</dbReference>
<accession>A0A4Q7NTN4</accession>
<dbReference type="NCBIfam" id="NF009810">
    <property type="entry name" value="PRK13294.1"/>
    <property type="match status" value="1"/>
</dbReference>
<evidence type="ECO:0000256" key="7">
    <source>
        <dbReference type="ARBA" id="ARBA00023134"/>
    </source>
</evidence>
<protein>
    <submittedName>
        <fullName evidence="12">Coenzyme F420-0 gamma-glutamyl ligase</fullName>
    </submittedName>
</protein>
<keyword evidence="1 12" id="KW-0436">Ligase</keyword>
<dbReference type="GO" id="GO:0005525">
    <property type="term" value="F:GTP binding"/>
    <property type="evidence" value="ECO:0007669"/>
    <property type="project" value="UniProtKB-KW"/>
</dbReference>
<dbReference type="NCBIfam" id="TIGR01916">
    <property type="entry name" value="F420_cofE"/>
    <property type="match status" value="1"/>
</dbReference>
<reference evidence="12 13" key="1">
    <citation type="submission" date="2019-02" db="EMBL/GenBank/DDBJ databases">
        <title>Genomic Encyclopedia of Type Strains, Phase IV (KMG-IV): sequencing the most valuable type-strain genomes for metagenomic binning, comparative biology and taxonomic classification.</title>
        <authorList>
            <person name="Goeker M."/>
        </authorList>
    </citation>
    <scope>NUCLEOTIDE SEQUENCE [LARGE SCALE GENOMIC DNA]</scope>
    <source>
        <strain evidence="12 13">DSM 45622</strain>
    </source>
</reference>
<keyword evidence="5" id="KW-0630">Potassium</keyword>
<keyword evidence="8" id="KW-0464">Manganese</keyword>
<evidence type="ECO:0000313" key="12">
    <source>
        <dbReference type="EMBL" id="RZS90168.1"/>
    </source>
</evidence>
<evidence type="ECO:0000259" key="10">
    <source>
        <dbReference type="Pfam" id="PF00881"/>
    </source>
</evidence>
<keyword evidence="9" id="KW-0511">Multifunctional enzyme</keyword>
<organism evidence="12 13">
    <name type="scientific">Motilibacter rhizosphaerae</name>
    <dbReference type="NCBI Taxonomy" id="598652"/>
    <lineage>
        <taxon>Bacteria</taxon>
        <taxon>Bacillati</taxon>
        <taxon>Actinomycetota</taxon>
        <taxon>Actinomycetes</taxon>
        <taxon>Motilibacterales</taxon>
        <taxon>Motilibacteraceae</taxon>
        <taxon>Motilibacter</taxon>
    </lineage>
</organism>
<dbReference type="Pfam" id="PF00881">
    <property type="entry name" value="Nitroreductase"/>
    <property type="match status" value="1"/>
</dbReference>
<keyword evidence="2" id="KW-0479">Metal-binding</keyword>
<dbReference type="Gene3D" id="3.40.109.10">
    <property type="entry name" value="NADH Oxidase"/>
    <property type="match status" value="1"/>
</dbReference>
<feature type="domain" description="Nitroreductase" evidence="10">
    <location>
        <begin position="245"/>
        <end position="413"/>
    </location>
</feature>
<dbReference type="InterPro" id="IPR008225">
    <property type="entry name" value="F420-0_g-glutamyl_ligase"/>
</dbReference>
<keyword evidence="3" id="KW-0547">Nucleotide-binding</keyword>
<evidence type="ECO:0000313" key="13">
    <source>
        <dbReference type="Proteomes" id="UP000293638"/>
    </source>
</evidence>
<keyword evidence="4" id="KW-0460">Magnesium</keyword>
<dbReference type="Pfam" id="PF01996">
    <property type="entry name" value="F420_ligase"/>
    <property type="match status" value="1"/>
</dbReference>
<proteinExistence type="predicted"/>
<evidence type="ECO:0000256" key="2">
    <source>
        <dbReference type="ARBA" id="ARBA00022723"/>
    </source>
</evidence>
<dbReference type="InterPro" id="IPR000415">
    <property type="entry name" value="Nitroreductase-like"/>
</dbReference>
<evidence type="ECO:0000256" key="9">
    <source>
        <dbReference type="ARBA" id="ARBA00023268"/>
    </source>
</evidence>
<dbReference type="AlphaFoldDB" id="A0A4Q7NTN4"/>
<keyword evidence="6" id="KW-0560">Oxidoreductase</keyword>
<dbReference type="InterPro" id="IPR002847">
    <property type="entry name" value="F420-0_gamma-glut_ligase-dom"/>
</dbReference>
<gene>
    <name evidence="12" type="ORF">EV189_1951</name>
</gene>
<keyword evidence="13" id="KW-1185">Reference proteome</keyword>
<dbReference type="EMBL" id="SGXD01000002">
    <property type="protein sequence ID" value="RZS90168.1"/>
    <property type="molecule type" value="Genomic_DNA"/>
</dbReference>
<evidence type="ECO:0000259" key="11">
    <source>
        <dbReference type="Pfam" id="PF01996"/>
    </source>
</evidence>
<dbReference type="SUPFAM" id="SSF144010">
    <property type="entry name" value="CofE-like"/>
    <property type="match status" value="1"/>
</dbReference>
<dbReference type="GO" id="GO:0052618">
    <property type="term" value="F:coenzyme F420-0:L-glutamate ligase activity"/>
    <property type="evidence" value="ECO:0007669"/>
    <property type="project" value="TreeGrafter"/>
</dbReference>
<evidence type="ECO:0000256" key="5">
    <source>
        <dbReference type="ARBA" id="ARBA00022958"/>
    </source>
</evidence>
<evidence type="ECO:0000256" key="3">
    <source>
        <dbReference type="ARBA" id="ARBA00022741"/>
    </source>
</evidence>
<evidence type="ECO:0000256" key="6">
    <source>
        <dbReference type="ARBA" id="ARBA00023002"/>
    </source>
</evidence>
<keyword evidence="7" id="KW-0342">GTP-binding</keyword>
<sequence length="434" mass="44158">MLQVLPVPGLPEVAAGDDLVALLAATAPLQDGDVLVVASKVVAKAEGQARPGMDRAAAIEAETVRVVAARGDTRIVETRHGLVIAAAGVDASNVGPGGGVLLLPEDPDASARQLRTGLLAALGLTRLGVVVSDTAGRAWREGQTDIAVGAAGVAVLQDLRGGTDADGRPLEVTVPAVGDELAAAADLVKGKAAGVPAAVVRGADALLLDEDGPGARALVRPAAGDMFRLGTREALAEGARAAVPARRTVRSFAPGAPDPAAVRRALASAATAPAPHHTVPWRFVVLETAEARTRLLDAMEAAWAADLRADGFDEAAVGRRLRRGGVLRGAPLLVVPCLVTEGAHAYPDERRSRAEREMFLLSAGAAVQGLLVALAAEGLGSAWVSSTLFCPEVAREALGVSDHWDPMGAVAVGTPAGEPAARGPRDMDGLVLVR</sequence>
<dbReference type="PANTHER" id="PTHR47917">
    <property type="match status" value="1"/>
</dbReference>
<name>A0A4Q7NTN4_9ACTN</name>
<dbReference type="Proteomes" id="UP000293638">
    <property type="component" value="Unassembled WGS sequence"/>
</dbReference>
<evidence type="ECO:0000256" key="8">
    <source>
        <dbReference type="ARBA" id="ARBA00023211"/>
    </source>
</evidence>
<evidence type="ECO:0000256" key="4">
    <source>
        <dbReference type="ARBA" id="ARBA00022842"/>
    </source>
</evidence>
<dbReference type="GO" id="GO:0046872">
    <property type="term" value="F:metal ion binding"/>
    <property type="evidence" value="ECO:0007669"/>
    <property type="project" value="UniProtKB-KW"/>
</dbReference>
<feature type="domain" description="Coenzyme F420:L-glutamate ligase-like" evidence="11">
    <location>
        <begin position="10"/>
        <end position="202"/>
    </location>
</feature>
<dbReference type="PANTHER" id="PTHR47917:SF1">
    <property type="entry name" value="COENZYME F420:L-GLUTAMATE LIGASE"/>
    <property type="match status" value="1"/>
</dbReference>
<dbReference type="NCBIfam" id="TIGR03553">
    <property type="entry name" value="F420_FbiB_CTERM"/>
    <property type="match status" value="1"/>
</dbReference>
<evidence type="ECO:0000256" key="1">
    <source>
        <dbReference type="ARBA" id="ARBA00022598"/>
    </source>
</evidence>
<dbReference type="InterPro" id="IPR019943">
    <property type="entry name" value="F420_FbiB_C"/>
</dbReference>
<dbReference type="SUPFAM" id="SSF55469">
    <property type="entry name" value="FMN-dependent nitroreductase-like"/>
    <property type="match status" value="1"/>
</dbReference>
<dbReference type="Gene3D" id="3.30.1330.100">
    <property type="entry name" value="CofE-like"/>
    <property type="match status" value="2"/>
</dbReference>